<dbReference type="EMBL" id="NBSK02000005">
    <property type="protein sequence ID" value="KAJ0203923.1"/>
    <property type="molecule type" value="Genomic_DNA"/>
</dbReference>
<dbReference type="Proteomes" id="UP000235145">
    <property type="component" value="Unassembled WGS sequence"/>
</dbReference>
<organism evidence="3 4">
    <name type="scientific">Lactuca sativa</name>
    <name type="common">Garden lettuce</name>
    <dbReference type="NCBI Taxonomy" id="4236"/>
    <lineage>
        <taxon>Eukaryota</taxon>
        <taxon>Viridiplantae</taxon>
        <taxon>Streptophyta</taxon>
        <taxon>Embryophyta</taxon>
        <taxon>Tracheophyta</taxon>
        <taxon>Spermatophyta</taxon>
        <taxon>Magnoliopsida</taxon>
        <taxon>eudicotyledons</taxon>
        <taxon>Gunneridae</taxon>
        <taxon>Pentapetalae</taxon>
        <taxon>asterids</taxon>
        <taxon>campanulids</taxon>
        <taxon>Asterales</taxon>
        <taxon>Asteraceae</taxon>
        <taxon>Cichorioideae</taxon>
        <taxon>Cichorieae</taxon>
        <taxon>Lactucinae</taxon>
        <taxon>Lactuca</taxon>
    </lineage>
</organism>
<evidence type="ECO:0000313" key="3">
    <source>
        <dbReference type="EMBL" id="KAJ0203923.1"/>
    </source>
</evidence>
<accession>A0A9R1VD02</accession>
<name>A0A9R1VD02_LACSA</name>
<comment type="caution">
    <text evidence="3">The sequence shown here is derived from an EMBL/GenBank/DDBJ whole genome shotgun (WGS) entry which is preliminary data.</text>
</comment>
<dbReference type="InterPro" id="IPR015421">
    <property type="entry name" value="PyrdxlP-dep_Trfase_major"/>
</dbReference>
<dbReference type="Gene3D" id="3.40.640.10">
    <property type="entry name" value="Type I PLP-dependent aspartate aminotransferase-like (Major domain)"/>
    <property type="match status" value="1"/>
</dbReference>
<dbReference type="PANTHER" id="PTHR11986">
    <property type="entry name" value="AMINOTRANSFERASE CLASS III"/>
    <property type="match status" value="1"/>
</dbReference>
<evidence type="ECO:0000313" key="4">
    <source>
        <dbReference type="Proteomes" id="UP000235145"/>
    </source>
</evidence>
<reference evidence="3 4" key="1">
    <citation type="journal article" date="2017" name="Nat. Commun.">
        <title>Genome assembly with in vitro proximity ligation data and whole-genome triplication in lettuce.</title>
        <authorList>
            <person name="Reyes-Chin-Wo S."/>
            <person name="Wang Z."/>
            <person name="Yang X."/>
            <person name="Kozik A."/>
            <person name="Arikit S."/>
            <person name="Song C."/>
            <person name="Xia L."/>
            <person name="Froenicke L."/>
            <person name="Lavelle D.O."/>
            <person name="Truco M.J."/>
            <person name="Xia R."/>
            <person name="Zhu S."/>
            <person name="Xu C."/>
            <person name="Xu H."/>
            <person name="Xu X."/>
            <person name="Cox K."/>
            <person name="Korf I."/>
            <person name="Meyers B.C."/>
            <person name="Michelmore R.W."/>
        </authorList>
    </citation>
    <scope>NUCLEOTIDE SEQUENCE [LARGE SCALE GENOMIC DNA]</scope>
    <source>
        <strain evidence="4">cv. Salinas</strain>
        <tissue evidence="3">Seedlings</tissue>
    </source>
</reference>
<gene>
    <name evidence="3" type="ORF">LSAT_V11C500230250</name>
</gene>
<evidence type="ECO:0000256" key="1">
    <source>
        <dbReference type="ARBA" id="ARBA00022576"/>
    </source>
</evidence>
<keyword evidence="1" id="KW-0032">Aminotransferase</keyword>
<dbReference type="InterPro" id="IPR050103">
    <property type="entry name" value="Class-III_PLP-dep_AT"/>
</dbReference>
<dbReference type="PANTHER" id="PTHR11986:SF79">
    <property type="entry name" value="ACETYLORNITHINE AMINOTRANSFERASE, MITOCHONDRIAL"/>
    <property type="match status" value="1"/>
</dbReference>
<sequence length="267" mass="29388">MHNFDGEVVASASFAEAIWFYPSEAVAIKAALTYAGMFQTFAHNKFQPTEYISFSDNMVSPNFPPMRSNNISEAEKLISQGKVALVFVDPIYCNGEICNFKQEQLQSLRTACDKAGFESGLGVTGRLWAHEVLGVKPDLRMVKFGSLAIHGVLVNEKMKAHICKFEEDYIPDECSGVLECFRLIARPDKLGGKGHVREIRASGPLAAVELDVEAQHVVDKCKENGVLIISAVGKENNIIQIKLSSGIVVHDMAIIVDILQECLKDLD</sequence>
<dbReference type="SUPFAM" id="SSF53383">
    <property type="entry name" value="PLP-dependent transferases"/>
    <property type="match status" value="1"/>
</dbReference>
<evidence type="ECO:0000256" key="2">
    <source>
        <dbReference type="ARBA" id="ARBA00022679"/>
    </source>
</evidence>
<dbReference type="Gene3D" id="3.90.1150.10">
    <property type="entry name" value="Aspartate Aminotransferase, domain 1"/>
    <property type="match status" value="1"/>
</dbReference>
<keyword evidence="4" id="KW-1185">Reference proteome</keyword>
<dbReference type="InterPro" id="IPR015424">
    <property type="entry name" value="PyrdxlP-dep_Trfase"/>
</dbReference>
<keyword evidence="2" id="KW-0808">Transferase</keyword>
<dbReference type="GO" id="GO:0008483">
    <property type="term" value="F:transaminase activity"/>
    <property type="evidence" value="ECO:0007669"/>
    <property type="project" value="UniProtKB-KW"/>
</dbReference>
<dbReference type="InterPro" id="IPR015422">
    <property type="entry name" value="PyrdxlP-dep_Trfase_small"/>
</dbReference>
<dbReference type="AlphaFoldDB" id="A0A9R1VD02"/>
<protein>
    <submittedName>
        <fullName evidence="3">Uncharacterized protein</fullName>
    </submittedName>
</protein>
<proteinExistence type="predicted"/>